<gene>
    <name evidence="2" type="ORF">HNAJ_LOCUS3591</name>
</gene>
<dbReference type="EMBL" id="UZAE01002145">
    <property type="protein sequence ID" value="VDN99450.1"/>
    <property type="molecule type" value="Genomic_DNA"/>
</dbReference>
<evidence type="ECO:0000313" key="2">
    <source>
        <dbReference type="EMBL" id="VDN99450.1"/>
    </source>
</evidence>
<evidence type="ECO:0000256" key="1">
    <source>
        <dbReference type="SAM" id="Phobius"/>
    </source>
</evidence>
<dbReference type="AlphaFoldDB" id="A0A0R3T954"/>
<keyword evidence="1" id="KW-0472">Membrane</keyword>
<proteinExistence type="predicted"/>
<sequence>MQPNNGVRCCGMISAQDFRVSYLPPGICPEECCGSFASINCRCDLVQMSMVFGCKSRIESVLRMEMKTITLVCLGILLIQFILFILIAAALMFKLRLCRCDCQSVSV</sequence>
<accession>A0A0R3T954</accession>
<reference evidence="4" key="1">
    <citation type="submission" date="2017-02" db="UniProtKB">
        <authorList>
            <consortium name="WormBaseParasite"/>
        </authorList>
    </citation>
    <scope>IDENTIFICATION</scope>
</reference>
<keyword evidence="1" id="KW-1133">Transmembrane helix</keyword>
<evidence type="ECO:0000313" key="4">
    <source>
        <dbReference type="WBParaSite" id="HNAJ_0000359301-mRNA-1"/>
    </source>
</evidence>
<dbReference type="Proteomes" id="UP000278807">
    <property type="component" value="Unassembled WGS sequence"/>
</dbReference>
<evidence type="ECO:0000313" key="3">
    <source>
        <dbReference type="Proteomes" id="UP000278807"/>
    </source>
</evidence>
<reference evidence="2 3" key="2">
    <citation type="submission" date="2018-11" db="EMBL/GenBank/DDBJ databases">
        <authorList>
            <consortium name="Pathogen Informatics"/>
        </authorList>
    </citation>
    <scope>NUCLEOTIDE SEQUENCE [LARGE SCALE GENOMIC DNA]</scope>
</reference>
<keyword evidence="1" id="KW-0812">Transmembrane</keyword>
<name>A0A0R3T954_RODNA</name>
<dbReference type="WBParaSite" id="HNAJ_0000359301-mRNA-1">
    <property type="protein sequence ID" value="HNAJ_0000359301-mRNA-1"/>
    <property type="gene ID" value="HNAJ_0000359301"/>
</dbReference>
<protein>
    <submittedName>
        <fullName evidence="4">Tetraspanin</fullName>
    </submittedName>
</protein>
<keyword evidence="3" id="KW-1185">Reference proteome</keyword>
<feature type="transmembrane region" description="Helical" evidence="1">
    <location>
        <begin position="69"/>
        <end position="93"/>
    </location>
</feature>
<organism evidence="4">
    <name type="scientific">Rodentolepis nana</name>
    <name type="common">Dwarf tapeworm</name>
    <name type="synonym">Hymenolepis nana</name>
    <dbReference type="NCBI Taxonomy" id="102285"/>
    <lineage>
        <taxon>Eukaryota</taxon>
        <taxon>Metazoa</taxon>
        <taxon>Spiralia</taxon>
        <taxon>Lophotrochozoa</taxon>
        <taxon>Platyhelminthes</taxon>
        <taxon>Cestoda</taxon>
        <taxon>Eucestoda</taxon>
        <taxon>Cyclophyllidea</taxon>
        <taxon>Hymenolepididae</taxon>
        <taxon>Rodentolepis</taxon>
    </lineage>
</organism>
<dbReference type="OrthoDB" id="71600at2759"/>